<dbReference type="AlphaFoldDB" id="A0AAU9CGL1"/>
<keyword evidence="4" id="KW-1185">Reference proteome</keyword>
<evidence type="ECO:0000256" key="1">
    <source>
        <dbReference type="SAM" id="Coils"/>
    </source>
</evidence>
<organism evidence="3 4">
    <name type="scientific">Methylomarinovum tepidoasis</name>
    <dbReference type="NCBI Taxonomy" id="2840183"/>
    <lineage>
        <taxon>Bacteria</taxon>
        <taxon>Pseudomonadati</taxon>
        <taxon>Pseudomonadota</taxon>
        <taxon>Gammaproteobacteria</taxon>
        <taxon>Methylococcales</taxon>
        <taxon>Methylothermaceae</taxon>
        <taxon>Methylomarinovum</taxon>
    </lineage>
</organism>
<name>A0AAU9CGL1_9GAMM</name>
<dbReference type="EMBL" id="AP024718">
    <property type="protein sequence ID" value="BCX89378.1"/>
    <property type="molecule type" value="Genomic_DNA"/>
</dbReference>
<feature type="coiled-coil region" evidence="1">
    <location>
        <begin position="286"/>
        <end position="313"/>
    </location>
</feature>
<gene>
    <name evidence="3" type="ORF">MIN45_P1750</name>
</gene>
<sequence length="416" mass="47277">MLLPGQEDFIDRMKRRLSNFSLLHPGPLWAIRGDWGSGKSYLMGELQRRLEAQEKVAVVSVHIWREQSEVDLHQTIVDAILSHPKVMRACFPCYPTRILLRRMGQGFLRILPRGLRLSNGYIDAKFSPDRLMPLIAQRDLEWVVACARACGLRIVLILDEVDRAIVPVAQAAIVLTRRALNLPGLAVILPYVGAQLQLKVFNPLHDYSPDLHQTLLTHLESRYPPPAQKGADGESLVLKLAFDSQQAGRAEDRDAPDKARDHLTHLILRRDLREETLVRHYATLTKDQQQILIEQAEEKYLSLRDNIPELGARDIPGVLQFETIKPLLRPEWQNVVEEKTDALGHAVLNCGSLLTLDPPRPPVIRHFEGHLAEYFARVDEFADIVSDDELLVLWITTLAWRRAQLIRGLEGERNAG</sequence>
<evidence type="ECO:0000313" key="4">
    <source>
        <dbReference type="Proteomes" id="UP001321450"/>
    </source>
</evidence>
<dbReference type="Gene3D" id="3.40.50.300">
    <property type="entry name" value="P-loop containing nucleotide triphosphate hydrolases"/>
    <property type="match status" value="1"/>
</dbReference>
<protein>
    <recommendedName>
        <fullName evidence="2">KAP NTPase domain-containing protein</fullName>
    </recommendedName>
</protein>
<reference evidence="4" key="1">
    <citation type="journal article" date="2024" name="Int. J. Syst. Evol. Microbiol.">
        <title>Methylomarinovum tepidoasis sp. nov., a moderately thermophilic methanotroph of the family Methylothermaceae isolated from a deep-sea hydrothermal field.</title>
        <authorList>
            <person name="Hirayama H."/>
            <person name="Takaki Y."/>
            <person name="Abe M."/>
            <person name="Miyazaki M."/>
            <person name="Uematsu K."/>
            <person name="Matsui Y."/>
            <person name="Takai K."/>
        </authorList>
    </citation>
    <scope>NUCLEOTIDE SEQUENCE [LARGE SCALE GENOMIC DNA]</scope>
    <source>
        <strain evidence="4">IN45</strain>
    </source>
</reference>
<keyword evidence="1" id="KW-0175">Coiled coil</keyword>
<evidence type="ECO:0000259" key="2">
    <source>
        <dbReference type="Pfam" id="PF07693"/>
    </source>
</evidence>
<accession>A0AAU9CGL1</accession>
<proteinExistence type="predicted"/>
<dbReference type="Pfam" id="PF07693">
    <property type="entry name" value="KAP_NTPase"/>
    <property type="match status" value="1"/>
</dbReference>
<dbReference type="KEGG" id="meiy:MIN45_P1750"/>
<dbReference type="InterPro" id="IPR027417">
    <property type="entry name" value="P-loop_NTPase"/>
</dbReference>
<dbReference type="InterPro" id="IPR011646">
    <property type="entry name" value="KAP_P-loop"/>
</dbReference>
<evidence type="ECO:0000313" key="3">
    <source>
        <dbReference type="EMBL" id="BCX89378.1"/>
    </source>
</evidence>
<dbReference type="SUPFAM" id="SSF52540">
    <property type="entry name" value="P-loop containing nucleoside triphosphate hydrolases"/>
    <property type="match status" value="1"/>
</dbReference>
<feature type="domain" description="KAP NTPase" evidence="2">
    <location>
        <begin position="24"/>
        <end position="81"/>
    </location>
</feature>
<dbReference type="Proteomes" id="UP001321450">
    <property type="component" value="Chromosome"/>
</dbReference>